<accession>A0A9P9D7G0</accession>
<organism evidence="7 8">
    <name type="scientific">Dendryphion nanum</name>
    <dbReference type="NCBI Taxonomy" id="256645"/>
    <lineage>
        <taxon>Eukaryota</taxon>
        <taxon>Fungi</taxon>
        <taxon>Dikarya</taxon>
        <taxon>Ascomycota</taxon>
        <taxon>Pezizomycotina</taxon>
        <taxon>Dothideomycetes</taxon>
        <taxon>Pleosporomycetidae</taxon>
        <taxon>Pleosporales</taxon>
        <taxon>Torulaceae</taxon>
        <taxon>Dendryphion</taxon>
    </lineage>
</organism>
<keyword evidence="8" id="KW-1185">Reference proteome</keyword>
<evidence type="ECO:0000256" key="3">
    <source>
        <dbReference type="ARBA" id="ARBA00023163"/>
    </source>
</evidence>
<evidence type="ECO:0000256" key="1">
    <source>
        <dbReference type="ARBA" id="ARBA00022723"/>
    </source>
</evidence>
<dbReference type="GO" id="GO:0005634">
    <property type="term" value="C:nucleus"/>
    <property type="evidence" value="ECO:0007669"/>
    <property type="project" value="TreeGrafter"/>
</dbReference>
<dbReference type="CDD" id="cd12148">
    <property type="entry name" value="fungal_TF_MHR"/>
    <property type="match status" value="1"/>
</dbReference>
<evidence type="ECO:0000256" key="5">
    <source>
        <dbReference type="SAM" id="MobiDB-lite"/>
    </source>
</evidence>
<proteinExistence type="predicted"/>
<keyword evidence="3" id="KW-0804">Transcription</keyword>
<dbReference type="PANTHER" id="PTHR47424:SF12">
    <property type="entry name" value="TRANSCRIPTION FACTOR ASQA"/>
    <property type="match status" value="1"/>
</dbReference>
<evidence type="ECO:0000313" key="7">
    <source>
        <dbReference type="EMBL" id="KAH7113756.1"/>
    </source>
</evidence>
<feature type="compositionally biased region" description="Basic and acidic residues" evidence="5">
    <location>
        <begin position="98"/>
        <end position="116"/>
    </location>
</feature>
<reference evidence="7" key="1">
    <citation type="journal article" date="2021" name="Nat. Commun.">
        <title>Genetic determinants of endophytism in the Arabidopsis root mycobiome.</title>
        <authorList>
            <person name="Mesny F."/>
            <person name="Miyauchi S."/>
            <person name="Thiergart T."/>
            <person name="Pickel B."/>
            <person name="Atanasova L."/>
            <person name="Karlsson M."/>
            <person name="Huettel B."/>
            <person name="Barry K.W."/>
            <person name="Haridas S."/>
            <person name="Chen C."/>
            <person name="Bauer D."/>
            <person name="Andreopoulos W."/>
            <person name="Pangilinan J."/>
            <person name="LaButti K."/>
            <person name="Riley R."/>
            <person name="Lipzen A."/>
            <person name="Clum A."/>
            <person name="Drula E."/>
            <person name="Henrissat B."/>
            <person name="Kohler A."/>
            <person name="Grigoriev I.V."/>
            <person name="Martin F.M."/>
            <person name="Hacquard S."/>
        </authorList>
    </citation>
    <scope>NUCLEOTIDE SEQUENCE</scope>
    <source>
        <strain evidence="7">MPI-CAGE-CH-0243</strain>
    </source>
</reference>
<dbReference type="Pfam" id="PF04082">
    <property type="entry name" value="Fungal_trans"/>
    <property type="match status" value="1"/>
</dbReference>
<dbReference type="InterPro" id="IPR007219">
    <property type="entry name" value="XnlR_reg_dom"/>
</dbReference>
<evidence type="ECO:0000256" key="4">
    <source>
        <dbReference type="ARBA" id="ARBA00023242"/>
    </source>
</evidence>
<keyword evidence="2" id="KW-0805">Transcription regulation</keyword>
<dbReference type="PROSITE" id="PS00463">
    <property type="entry name" value="ZN2_CY6_FUNGAL_1"/>
    <property type="match status" value="1"/>
</dbReference>
<gene>
    <name evidence="7" type="ORF">B0J11DRAFT_139575</name>
</gene>
<dbReference type="AlphaFoldDB" id="A0A9P9D7G0"/>
<sequence length="739" mass="84363">MFNSFNVTSKPGTEPGYPTEQVPPNSHPSSRTKRQQVSRACIWCRTYRVKCDANYPCRNCQIKGRKCSDETGQHDVRTFPSAIKEIERLQKRVKDLERQIKRRSDDQDEKISERPKRLLSPNLDPLDQHGGNKSYYNWDFISTPNDPSNRQCYGHSSRFYFTEQMTSYLGLVLPQQESDMELTPTSMSAMSFSPEIPTNPYKAREFSNWRHIHLSRSKEEQLLAKFWLTFRWRLPDLDEAAFGTHYTSVWQGQSLVRNMSPFVDIILALSIQHNSSLGTDYDKIEVGIPDHLFYRRCQSLLADELEGPSIQTFHCYFLSATWLYNASYLNMAHNMLAISIRSGVILGLHLEPPSVLPPEERLLRKRLWWLTYTFEMKMSIELGRPLAVNFSQVSCGIPLSPSTVASPDATAFHTYAIKLTLAIRAIYITFYRQCASALRTSGNRTLHQDSSVLETCAVFLQSKTTYLQTWLQRLPPCFKTPRTNHGQPFSTDRSTLVILPSTPSWLIQQRISLELNYHDYSMSLHRPFISFNGLHHARLATSTPVTDTNALICLNHAITTTSILHHLLSETTILAGWHESTPWLWNATLCMIGYIIAHPDRECTLIARQALTTAMSTFSILSPNFSSASRAEKIAAELAARADVLIARTNEPIEHNDLDHGSQDTLLRFPPTPGFDYNQYHLDDFTDSVMFQDTRTAASTNFTFMFDSIGDFTDDGNLFDLLDFGDLNDLDHLSGEMDI</sequence>
<evidence type="ECO:0000259" key="6">
    <source>
        <dbReference type="PROSITE" id="PS50048"/>
    </source>
</evidence>
<dbReference type="GO" id="GO:0006351">
    <property type="term" value="P:DNA-templated transcription"/>
    <property type="evidence" value="ECO:0007669"/>
    <property type="project" value="InterPro"/>
</dbReference>
<comment type="caution">
    <text evidence="7">The sequence shown here is derived from an EMBL/GenBank/DDBJ whole genome shotgun (WGS) entry which is preliminary data.</text>
</comment>
<dbReference type="InterPro" id="IPR051127">
    <property type="entry name" value="Fungal_SecMet_Regulators"/>
</dbReference>
<feature type="compositionally biased region" description="Polar residues" evidence="5">
    <location>
        <begin position="1"/>
        <end position="11"/>
    </location>
</feature>
<dbReference type="GO" id="GO:0000435">
    <property type="term" value="P:positive regulation of transcription from RNA polymerase II promoter by galactose"/>
    <property type="evidence" value="ECO:0007669"/>
    <property type="project" value="TreeGrafter"/>
</dbReference>
<dbReference type="SMART" id="SM00906">
    <property type="entry name" value="Fungal_trans"/>
    <property type="match status" value="1"/>
</dbReference>
<dbReference type="Gene3D" id="4.10.240.10">
    <property type="entry name" value="Zn(2)-C6 fungal-type DNA-binding domain"/>
    <property type="match status" value="1"/>
</dbReference>
<dbReference type="GO" id="GO:0000978">
    <property type="term" value="F:RNA polymerase II cis-regulatory region sequence-specific DNA binding"/>
    <property type="evidence" value="ECO:0007669"/>
    <property type="project" value="TreeGrafter"/>
</dbReference>
<feature type="region of interest" description="Disordered" evidence="5">
    <location>
        <begin position="98"/>
        <end position="130"/>
    </location>
</feature>
<dbReference type="GO" id="GO:0000981">
    <property type="term" value="F:DNA-binding transcription factor activity, RNA polymerase II-specific"/>
    <property type="evidence" value="ECO:0007669"/>
    <property type="project" value="InterPro"/>
</dbReference>
<name>A0A9P9D7G0_9PLEO</name>
<dbReference type="InterPro" id="IPR001138">
    <property type="entry name" value="Zn2Cys6_DnaBD"/>
</dbReference>
<dbReference type="EMBL" id="JAGMWT010000018">
    <property type="protein sequence ID" value="KAH7113756.1"/>
    <property type="molecule type" value="Genomic_DNA"/>
</dbReference>
<keyword evidence="1" id="KW-0479">Metal-binding</keyword>
<dbReference type="Proteomes" id="UP000700596">
    <property type="component" value="Unassembled WGS sequence"/>
</dbReference>
<evidence type="ECO:0000313" key="8">
    <source>
        <dbReference type="Proteomes" id="UP000700596"/>
    </source>
</evidence>
<feature type="region of interest" description="Disordered" evidence="5">
    <location>
        <begin position="1"/>
        <end position="33"/>
    </location>
</feature>
<feature type="domain" description="Zn(2)-C6 fungal-type" evidence="6">
    <location>
        <begin position="40"/>
        <end position="69"/>
    </location>
</feature>
<protein>
    <recommendedName>
        <fullName evidence="6">Zn(2)-C6 fungal-type domain-containing protein</fullName>
    </recommendedName>
</protein>
<dbReference type="CDD" id="cd00067">
    <property type="entry name" value="GAL4"/>
    <property type="match status" value="1"/>
</dbReference>
<evidence type="ECO:0000256" key="2">
    <source>
        <dbReference type="ARBA" id="ARBA00023015"/>
    </source>
</evidence>
<dbReference type="SMART" id="SM00066">
    <property type="entry name" value="GAL4"/>
    <property type="match status" value="1"/>
</dbReference>
<dbReference type="SUPFAM" id="SSF57701">
    <property type="entry name" value="Zn2/Cys6 DNA-binding domain"/>
    <property type="match status" value="1"/>
</dbReference>
<dbReference type="PROSITE" id="PS50048">
    <property type="entry name" value="ZN2_CY6_FUNGAL_2"/>
    <property type="match status" value="1"/>
</dbReference>
<keyword evidence="4" id="KW-0539">Nucleus</keyword>
<dbReference type="Pfam" id="PF00172">
    <property type="entry name" value="Zn_clus"/>
    <property type="match status" value="1"/>
</dbReference>
<dbReference type="OrthoDB" id="2283488at2759"/>
<dbReference type="PANTHER" id="PTHR47424">
    <property type="entry name" value="REGULATORY PROTEIN GAL4"/>
    <property type="match status" value="1"/>
</dbReference>
<dbReference type="InterPro" id="IPR036864">
    <property type="entry name" value="Zn2-C6_fun-type_DNA-bd_sf"/>
</dbReference>
<dbReference type="GO" id="GO:0008270">
    <property type="term" value="F:zinc ion binding"/>
    <property type="evidence" value="ECO:0007669"/>
    <property type="project" value="InterPro"/>
</dbReference>